<dbReference type="SUPFAM" id="SSF55031">
    <property type="entry name" value="Bacterial exopeptidase dimerisation domain"/>
    <property type="match status" value="1"/>
</dbReference>
<dbReference type="PANTHER" id="PTHR43808:SF3">
    <property type="entry name" value="ACETYLORNITHINE DEACETYLASE"/>
    <property type="match status" value="1"/>
</dbReference>
<organism evidence="5">
    <name type="scientific">Aplanochytrium stocchinoi</name>
    <dbReference type="NCBI Taxonomy" id="215587"/>
    <lineage>
        <taxon>Eukaryota</taxon>
        <taxon>Sar</taxon>
        <taxon>Stramenopiles</taxon>
        <taxon>Bigyra</taxon>
        <taxon>Labyrinthulomycetes</taxon>
        <taxon>Thraustochytrida</taxon>
        <taxon>Thraustochytriidae</taxon>
        <taxon>Aplanochytrium</taxon>
    </lineage>
</organism>
<dbReference type="InterPro" id="IPR050072">
    <property type="entry name" value="Peptidase_M20A"/>
</dbReference>
<feature type="transmembrane region" description="Helical" evidence="3">
    <location>
        <begin position="12"/>
        <end position="32"/>
    </location>
</feature>
<proteinExistence type="predicted"/>
<reference evidence="5" key="1">
    <citation type="submission" date="2021-01" db="EMBL/GenBank/DDBJ databases">
        <authorList>
            <person name="Corre E."/>
            <person name="Pelletier E."/>
            <person name="Niang G."/>
            <person name="Scheremetjew M."/>
            <person name="Finn R."/>
            <person name="Kale V."/>
            <person name="Holt S."/>
            <person name="Cochrane G."/>
            <person name="Meng A."/>
            <person name="Brown T."/>
            <person name="Cohen L."/>
        </authorList>
    </citation>
    <scope>NUCLEOTIDE SEQUENCE</scope>
    <source>
        <strain evidence="5">GSBS06</strain>
    </source>
</reference>
<evidence type="ECO:0000256" key="3">
    <source>
        <dbReference type="SAM" id="Phobius"/>
    </source>
</evidence>
<accession>A0A7S3PPK8</accession>
<keyword evidence="2" id="KW-0378">Hydrolase</keyword>
<dbReference type="InterPro" id="IPR036264">
    <property type="entry name" value="Bact_exopeptidase_dim_dom"/>
</dbReference>
<dbReference type="PANTHER" id="PTHR43808">
    <property type="entry name" value="ACETYLORNITHINE DEACETYLASE"/>
    <property type="match status" value="1"/>
</dbReference>
<dbReference type="InterPro" id="IPR011650">
    <property type="entry name" value="Peptidase_M20_dimer"/>
</dbReference>
<dbReference type="InterPro" id="IPR002933">
    <property type="entry name" value="Peptidase_M20"/>
</dbReference>
<evidence type="ECO:0000259" key="4">
    <source>
        <dbReference type="Pfam" id="PF07687"/>
    </source>
</evidence>
<dbReference type="GO" id="GO:0046872">
    <property type="term" value="F:metal ion binding"/>
    <property type="evidence" value="ECO:0007669"/>
    <property type="project" value="UniProtKB-KW"/>
</dbReference>
<gene>
    <name evidence="5" type="ORF">ASTO00021_LOCUS16451</name>
</gene>
<keyword evidence="3" id="KW-0812">Transmembrane</keyword>
<keyword evidence="1" id="KW-0479">Metal-binding</keyword>
<evidence type="ECO:0000256" key="2">
    <source>
        <dbReference type="ARBA" id="ARBA00022801"/>
    </source>
</evidence>
<dbReference type="Pfam" id="PF01546">
    <property type="entry name" value="Peptidase_M20"/>
    <property type="match status" value="1"/>
</dbReference>
<dbReference type="GO" id="GO:0016787">
    <property type="term" value="F:hydrolase activity"/>
    <property type="evidence" value="ECO:0007669"/>
    <property type="project" value="UniProtKB-KW"/>
</dbReference>
<dbReference type="EMBL" id="HBIN01021460">
    <property type="protein sequence ID" value="CAE0446458.1"/>
    <property type="molecule type" value="Transcribed_RNA"/>
</dbReference>
<evidence type="ECO:0000313" key="5">
    <source>
        <dbReference type="EMBL" id="CAE0446458.1"/>
    </source>
</evidence>
<name>A0A7S3PPK8_9STRA</name>
<keyword evidence="3" id="KW-1133">Transmembrane helix</keyword>
<feature type="domain" description="Peptidase M20 dimerisation" evidence="4">
    <location>
        <begin position="256"/>
        <end position="369"/>
    </location>
</feature>
<dbReference type="Gene3D" id="3.30.70.360">
    <property type="match status" value="1"/>
</dbReference>
<dbReference type="Gene3D" id="3.40.630.10">
    <property type="entry name" value="Zn peptidases"/>
    <property type="match status" value="1"/>
</dbReference>
<evidence type="ECO:0000256" key="1">
    <source>
        <dbReference type="ARBA" id="ARBA00022723"/>
    </source>
</evidence>
<sequence>MNEGSANVGGVSATGIAAALAGFSTLALLARLRKAGVKSGRTEVTDFSVPENVAKLKDRLGITLDSKAYVDLLRQFISEAVHVQNYPPELIPQEDRIVAHILETLGPYTEEKGGPLKIEVVTYEPGRGNVIITYPGTDTQAPNIGLIGSHLDVVPAYAEAWERDPFKLSVEGDKLYGRGTTDCLGHVALLTCFFRELGIKKPALKSGVVAVFIASEESIDKPGVGIDGLVEHGKLENLKSGVCLWIDASDSEPCMGTAGAIPWHLKAVGKRFHSGFPHKTVNPIELVSEALAYIQKRFYEDFPEREEERRYKFATGSSFKPTQIKCADGSFNQIPPHATVSGDIRLTPFYDASDVVRKVRQYVDELNNEKHASLPTRGPYSKYDVPDLNLTGKLELNIGDGCLEGIACKIDSKAFHVLCHSLKTVRGFVKPYSICGSLPLVREMQESGFDLQITGFGLSSVYHAENEYCKLSDMENACKIVSLFVSGMDEMLN</sequence>
<dbReference type="SUPFAM" id="SSF53187">
    <property type="entry name" value="Zn-dependent exopeptidases"/>
    <property type="match status" value="1"/>
</dbReference>
<dbReference type="Pfam" id="PF07687">
    <property type="entry name" value="M20_dimer"/>
    <property type="match status" value="1"/>
</dbReference>
<dbReference type="AlphaFoldDB" id="A0A7S3PPK8"/>
<protein>
    <recommendedName>
        <fullName evidence="4">Peptidase M20 dimerisation domain-containing protein</fullName>
    </recommendedName>
</protein>
<keyword evidence="3" id="KW-0472">Membrane</keyword>